<dbReference type="Gene3D" id="3.10.10.10">
    <property type="entry name" value="HIV Type 1 Reverse Transcriptase, subunit A, domain 1"/>
    <property type="match status" value="1"/>
</dbReference>
<gene>
    <name evidence="7" type="ORF">WMY93_024452</name>
</gene>
<evidence type="ECO:0000256" key="3">
    <source>
        <dbReference type="ARBA" id="ARBA00012180"/>
    </source>
</evidence>
<dbReference type="GO" id="GO:0015031">
    <property type="term" value="P:protein transport"/>
    <property type="evidence" value="ECO:0007669"/>
    <property type="project" value="UniProtKB-KW"/>
</dbReference>
<keyword evidence="4" id="KW-0653">Protein transport</keyword>
<dbReference type="CDD" id="cd01647">
    <property type="entry name" value="RT_LTR"/>
    <property type="match status" value="1"/>
</dbReference>
<reference evidence="8" key="1">
    <citation type="submission" date="2024-04" db="EMBL/GenBank/DDBJ databases">
        <title>Salinicola lusitanus LLJ914,a marine bacterium isolated from the Okinawa Trough.</title>
        <authorList>
            <person name="Li J."/>
        </authorList>
    </citation>
    <scope>NUCLEOTIDE SEQUENCE [LARGE SCALE GENOMIC DNA]</scope>
</reference>
<dbReference type="GO" id="GO:0016192">
    <property type="term" value="P:vesicle-mediated transport"/>
    <property type="evidence" value="ECO:0007669"/>
    <property type="project" value="InterPro"/>
</dbReference>
<dbReference type="InterPro" id="IPR001619">
    <property type="entry name" value="Sec1-like"/>
</dbReference>
<keyword evidence="8" id="KW-1185">Reference proteome</keyword>
<protein>
    <recommendedName>
        <fullName evidence="3">ribonuclease H</fullName>
        <ecNumber evidence="3">3.1.26.4</ecNumber>
    </recommendedName>
</protein>
<dbReference type="InterPro" id="IPR000477">
    <property type="entry name" value="RT_dom"/>
</dbReference>
<dbReference type="Proteomes" id="UP001460270">
    <property type="component" value="Unassembled WGS sequence"/>
</dbReference>
<feature type="region of interest" description="Disordered" evidence="5">
    <location>
        <begin position="534"/>
        <end position="554"/>
    </location>
</feature>
<feature type="region of interest" description="Disordered" evidence="5">
    <location>
        <begin position="639"/>
        <end position="661"/>
    </location>
</feature>
<evidence type="ECO:0000256" key="1">
    <source>
        <dbReference type="ARBA" id="ARBA00009884"/>
    </source>
</evidence>
<dbReference type="Gene3D" id="1.25.40.60">
    <property type="match status" value="1"/>
</dbReference>
<evidence type="ECO:0000256" key="4">
    <source>
        <dbReference type="ARBA" id="ARBA00022927"/>
    </source>
</evidence>
<dbReference type="Gene3D" id="3.40.50.1910">
    <property type="match status" value="2"/>
</dbReference>
<dbReference type="SUPFAM" id="SSF56815">
    <property type="entry name" value="Sec1/munc18-like (SM) proteins"/>
    <property type="match status" value="1"/>
</dbReference>
<dbReference type="Pfam" id="PF00995">
    <property type="entry name" value="Sec1"/>
    <property type="match status" value="2"/>
</dbReference>
<organism evidence="7 8">
    <name type="scientific">Mugilogobius chulae</name>
    <name type="common">yellowstripe goby</name>
    <dbReference type="NCBI Taxonomy" id="88201"/>
    <lineage>
        <taxon>Eukaryota</taxon>
        <taxon>Metazoa</taxon>
        <taxon>Chordata</taxon>
        <taxon>Craniata</taxon>
        <taxon>Vertebrata</taxon>
        <taxon>Euteleostomi</taxon>
        <taxon>Actinopterygii</taxon>
        <taxon>Neopterygii</taxon>
        <taxon>Teleostei</taxon>
        <taxon>Neoteleostei</taxon>
        <taxon>Acanthomorphata</taxon>
        <taxon>Gobiaria</taxon>
        <taxon>Gobiiformes</taxon>
        <taxon>Gobioidei</taxon>
        <taxon>Gobiidae</taxon>
        <taxon>Gobionellinae</taxon>
        <taxon>Mugilogobius</taxon>
    </lineage>
</organism>
<feature type="domain" description="Reverse transcriptase" evidence="6">
    <location>
        <begin position="202"/>
        <end position="326"/>
    </location>
</feature>
<comment type="similarity">
    <text evidence="1">Belongs to the STXBP/unc-18/SEC1 family.</text>
</comment>
<sequence length="1212" mass="138518">MRVECRVQAPPCQEETTLIFEPDVNPQWAEGLEFCDTLVKVKSGMKPFITVDVQNPTDHDIVLTGRTLIGTVQPVQAVYPASVFQPAPVVPAAVSQVRAGEEQSGAWDPPVNLSHLPENERSVVQNMLRDECASFSKSENDIGCIEKLQLSISLRDTEPVAKTYLSVPKPLYREMKDYLHDLIAQGWVEKSHSPYAAPVVCVRKKCGGLRLCIDYRELNKKTIPDRQPIPRVQDIMDGLGGNSWFSLLDQGKAYHQGFMAQDSRHLTAFVTPWGLYEWVRIPFGLMNAPAAFQRCMETCLEGLRDEICIPYLDDTIVFSKSSHNMLTMSEVTGFSPFYLLFGRAPRLPIDIIFKVTQETGTNDHQEYMKKWKSQMQEAYEIANEKSKKSSERGKRNHDSKVKSSVLEEGDRVLVRNMTPRGGTGKLRNHWEDSIYKVVRQVNKDLPIYEVVPEQGKNRDSKILHRNLLLPCNHLPLEVPLKVARTKKRNKTKENVVRVAQEEESSDEDEWYYYYYNTAQPQTVVQPEITENVPSERDNLNIPESAAQREVEKTPVPLQYPVLQREEEPVHIQEETLHLQTTPDQEEVVPSLSNAATGDDTPASSRRDPTELDQTPRWPRRERRAPRVLTYDELEFSRSLTSDVGDAEPEEAQRKKKKHKMASGLDHGLKKSVWKRIRETIIQDCRKSEVWKILILDPFTTKLLSSCCKMSDLMAEKITIVEDLYKIREPVLEMKAIYFMTPTSKCVEAFIRDFKPKPKYKSAYVYFTDYCPDDLFNNMKLSCGKYIRICKEINISFMPQEAQVFTCNNPGAFQSIYSPHSQDKKRTLETLANQLVTLCDTLDEYPGVRYKKDMENAKILAELVDNKLAKHYEMDDSGKKKAKTPAQLLIVERGFDPVSPILHELTYQAMAYDLIDIKEDTYKYKAKDGAEKQALLNEDDMLWVRLRHKHIAEVTEQIPKMVKEISASKKEPDSKITISNLSQMMKKMPAFRKQLTEKTVHLQLAEDCMKHFSNNVEKLCKAEQDLAVGLDNEGIKVKDPMRTLLPVLLHPYSILTRSELCCSTSSVLMPSLFSRKPSRKERSHEETYSLSRWTPVIKDIMEDGAENKLDTRDGLTSRSVRQLGTALGRVRQKHKPSSQDERRGARLIIFIIGGVTYSEMRCAYEVTQAVKKCEVVIGSSHILTPTNLLNDIKALSNGPMETFSITIDDRSNA</sequence>
<feature type="compositionally biased region" description="Basic and acidic residues" evidence="5">
    <location>
        <begin position="382"/>
        <end position="401"/>
    </location>
</feature>
<dbReference type="InterPro" id="IPR027482">
    <property type="entry name" value="Sec1-like_dom2"/>
</dbReference>
<dbReference type="InterPro" id="IPR043502">
    <property type="entry name" value="DNA/RNA_pol_sf"/>
</dbReference>
<dbReference type="InterPro" id="IPR036045">
    <property type="entry name" value="Sec1-like_sf"/>
</dbReference>
<dbReference type="GO" id="GO:0004523">
    <property type="term" value="F:RNA-DNA hybrid ribonuclease activity"/>
    <property type="evidence" value="ECO:0007669"/>
    <property type="project" value="UniProtKB-EC"/>
</dbReference>
<proteinExistence type="inferred from homology"/>
<accession>A0AAW0N9N2</accession>
<feature type="region of interest" description="Disordered" evidence="5">
    <location>
        <begin position="382"/>
        <end position="405"/>
    </location>
</feature>
<evidence type="ECO:0000259" key="6">
    <source>
        <dbReference type="Pfam" id="PF00078"/>
    </source>
</evidence>
<name>A0AAW0N9N2_9GOBI</name>
<dbReference type="InterPro" id="IPR043128">
    <property type="entry name" value="Rev_trsase/Diguanyl_cyclase"/>
</dbReference>
<dbReference type="Gene3D" id="3.40.50.2060">
    <property type="match status" value="1"/>
</dbReference>
<dbReference type="SUPFAM" id="SSF56672">
    <property type="entry name" value="DNA/RNA polymerases"/>
    <property type="match status" value="1"/>
</dbReference>
<evidence type="ECO:0000313" key="7">
    <source>
        <dbReference type="EMBL" id="KAK7888892.1"/>
    </source>
</evidence>
<dbReference type="InterPro" id="IPR043154">
    <property type="entry name" value="Sec-1-like_dom1"/>
</dbReference>
<comment type="similarity">
    <text evidence="2">Belongs to the beta type-B retroviral polymerase family. HERV class-II K(HML-2) pol subfamily.</text>
</comment>
<evidence type="ECO:0000313" key="8">
    <source>
        <dbReference type="Proteomes" id="UP001460270"/>
    </source>
</evidence>
<comment type="caution">
    <text evidence="7">The sequence shown here is derived from an EMBL/GenBank/DDBJ whole genome shotgun (WGS) entry which is preliminary data.</text>
</comment>
<dbReference type="Gene3D" id="3.30.70.270">
    <property type="match status" value="1"/>
</dbReference>
<evidence type="ECO:0000256" key="5">
    <source>
        <dbReference type="SAM" id="MobiDB-lite"/>
    </source>
</evidence>
<dbReference type="Pfam" id="PF00078">
    <property type="entry name" value="RVT_1"/>
    <property type="match status" value="1"/>
</dbReference>
<keyword evidence="4" id="KW-0813">Transport</keyword>
<dbReference type="EC" id="3.1.26.4" evidence="3"/>
<dbReference type="PANTHER" id="PTHR11679">
    <property type="entry name" value="VESICLE PROTEIN SORTING-ASSOCIATED"/>
    <property type="match status" value="1"/>
</dbReference>
<dbReference type="AlphaFoldDB" id="A0AAW0N9N2"/>
<feature type="region of interest" description="Disordered" evidence="5">
    <location>
        <begin position="577"/>
        <end position="623"/>
    </location>
</feature>
<dbReference type="EMBL" id="JBBPFD010000018">
    <property type="protein sequence ID" value="KAK7888892.1"/>
    <property type="molecule type" value="Genomic_DNA"/>
</dbReference>
<evidence type="ECO:0000256" key="2">
    <source>
        <dbReference type="ARBA" id="ARBA00010879"/>
    </source>
</evidence>